<evidence type="ECO:0000313" key="3">
    <source>
        <dbReference type="Proteomes" id="UP000001203"/>
    </source>
</evidence>
<keyword evidence="3" id="KW-1185">Reference proteome</keyword>
<dbReference type="SUPFAM" id="SSF52833">
    <property type="entry name" value="Thioredoxin-like"/>
    <property type="match status" value="1"/>
</dbReference>
<dbReference type="InterPro" id="IPR040079">
    <property type="entry name" value="Glutathione_S-Trfase"/>
</dbReference>
<proteinExistence type="predicted"/>
<dbReference type="CDD" id="cd00570">
    <property type="entry name" value="GST_N_family"/>
    <property type="match status" value="1"/>
</dbReference>
<dbReference type="Pfam" id="PF00043">
    <property type="entry name" value="GST_C"/>
    <property type="match status" value="1"/>
</dbReference>
<evidence type="ECO:0000259" key="1">
    <source>
        <dbReference type="PROSITE" id="PS50404"/>
    </source>
</evidence>
<dbReference type="PROSITE" id="PS50404">
    <property type="entry name" value="GST_NTER"/>
    <property type="match status" value="1"/>
</dbReference>
<dbReference type="eggNOG" id="COG0625">
    <property type="taxonomic scope" value="Bacteria"/>
</dbReference>
<dbReference type="HOGENOM" id="CLU_011226_0_3_3"/>
<dbReference type="EMBL" id="CP000806">
    <property type="protein sequence ID" value="ACB49526.1"/>
    <property type="molecule type" value="Genomic_DNA"/>
</dbReference>
<dbReference type="Proteomes" id="UP000001203">
    <property type="component" value="Chromosome circular"/>
</dbReference>
<dbReference type="InterPro" id="IPR036282">
    <property type="entry name" value="Glutathione-S-Trfase_C_sf"/>
</dbReference>
<dbReference type="SUPFAM" id="SSF47616">
    <property type="entry name" value="GST C-terminal domain-like"/>
    <property type="match status" value="1"/>
</dbReference>
<dbReference type="PANTHER" id="PTHR42673:SF4">
    <property type="entry name" value="MALEYLACETOACETATE ISOMERASE"/>
    <property type="match status" value="1"/>
</dbReference>
<dbReference type="AlphaFoldDB" id="B1X025"/>
<sequence>MGRGQHMIELYQFEVSQYSEKVRLILDYKGLEYRKIEVTPGVGQVDLYKMSGQRQVPVLKDGDTIIADSTDIAFYLDRKYPEKPIIPTDPVKRGQCLLIEEWADESIGTKGRIALIGALNQNPNFRTSVLPKEVPDFLKTLIGAVPGDILSALGTGVGFGPDAVKEATKALKQDLEALSLILEHQPYLVGDEITLADLAVAGLSIILKQPGGDYLDIPDTLKGKGIPGLADNTTYDAFFLWRDRLYMDYRKPLSTQPSSGDSPTTIDIE</sequence>
<dbReference type="SFLD" id="SFLDS00019">
    <property type="entry name" value="Glutathione_Transferase_(cytos"/>
    <property type="match status" value="1"/>
</dbReference>
<dbReference type="CDD" id="cd00299">
    <property type="entry name" value="GST_C_family"/>
    <property type="match status" value="1"/>
</dbReference>
<dbReference type="Pfam" id="PF13417">
    <property type="entry name" value="GST_N_3"/>
    <property type="match status" value="1"/>
</dbReference>
<organism evidence="2 3">
    <name type="scientific">Crocosphaera subtropica (strain ATCC 51142 / BH68)</name>
    <name type="common">Cyanothece sp. (strain ATCC 51142)</name>
    <dbReference type="NCBI Taxonomy" id="43989"/>
    <lineage>
        <taxon>Bacteria</taxon>
        <taxon>Bacillati</taxon>
        <taxon>Cyanobacteriota</taxon>
        <taxon>Cyanophyceae</taxon>
        <taxon>Oscillatoriophycideae</taxon>
        <taxon>Chroococcales</taxon>
        <taxon>Aphanothecaceae</taxon>
        <taxon>Crocosphaera</taxon>
        <taxon>Crocosphaera subtropica</taxon>
    </lineage>
</organism>
<reference evidence="2 3" key="1">
    <citation type="journal article" date="2008" name="Proc. Natl. Acad. Sci. U.S.A.">
        <title>The genome of Cyanothece 51142, a unicellular diazotrophic cyanobacterium important in the marine nitrogen cycle.</title>
        <authorList>
            <person name="Welsh E.A."/>
            <person name="Liberton M."/>
            <person name="Stoeckel J."/>
            <person name="Loh T."/>
            <person name="Elvitigala T."/>
            <person name="Wang C."/>
            <person name="Wollam A."/>
            <person name="Fulton R.S."/>
            <person name="Clifton S.W."/>
            <person name="Jacobs J.M."/>
            <person name="Aurora R."/>
            <person name="Ghosh B.K."/>
            <person name="Sherman L.A."/>
            <person name="Smith R.D."/>
            <person name="Wilson R.K."/>
            <person name="Pakrasi H.B."/>
        </authorList>
    </citation>
    <scope>NUCLEOTIDE SEQUENCE [LARGE SCALE GENOMIC DNA]</scope>
    <source>
        <strain evidence="3">ATCC 51142 / BH68</strain>
    </source>
</reference>
<accession>B1X025</accession>
<dbReference type="GO" id="GO:0006559">
    <property type="term" value="P:L-phenylalanine catabolic process"/>
    <property type="evidence" value="ECO:0007669"/>
    <property type="project" value="TreeGrafter"/>
</dbReference>
<name>B1X025_CROS5</name>
<dbReference type="InterPro" id="IPR004045">
    <property type="entry name" value="Glutathione_S-Trfase_N"/>
</dbReference>
<dbReference type="PANTHER" id="PTHR42673">
    <property type="entry name" value="MALEYLACETOACETATE ISOMERASE"/>
    <property type="match status" value="1"/>
</dbReference>
<feature type="domain" description="GST N-terminal" evidence="1">
    <location>
        <begin position="6"/>
        <end position="84"/>
    </location>
</feature>
<protein>
    <submittedName>
        <fullName evidence="2">Glutathione S-transferase</fullName>
    </submittedName>
</protein>
<dbReference type="GO" id="GO:0006749">
    <property type="term" value="P:glutathione metabolic process"/>
    <property type="evidence" value="ECO:0007669"/>
    <property type="project" value="TreeGrafter"/>
</dbReference>
<dbReference type="InterPro" id="IPR036249">
    <property type="entry name" value="Thioredoxin-like_sf"/>
</dbReference>
<gene>
    <name evidence="2" type="primary">gst1</name>
    <name evidence="2" type="ordered locus">cce_0174</name>
</gene>
<dbReference type="Gene3D" id="3.40.30.10">
    <property type="entry name" value="Glutaredoxin"/>
    <property type="match status" value="1"/>
</dbReference>
<dbReference type="GO" id="GO:0004364">
    <property type="term" value="F:glutathione transferase activity"/>
    <property type="evidence" value="ECO:0007669"/>
    <property type="project" value="TreeGrafter"/>
</dbReference>
<dbReference type="PROSITE" id="PS51354">
    <property type="entry name" value="GLUTAREDOXIN_2"/>
    <property type="match status" value="1"/>
</dbReference>
<dbReference type="GO" id="GO:0016034">
    <property type="term" value="F:maleylacetoacetate isomerase activity"/>
    <property type="evidence" value="ECO:0007669"/>
    <property type="project" value="TreeGrafter"/>
</dbReference>
<dbReference type="STRING" id="43989.cce_0174"/>
<dbReference type="KEGG" id="cyt:cce_0174"/>
<evidence type="ECO:0000313" key="2">
    <source>
        <dbReference type="EMBL" id="ACB49526.1"/>
    </source>
</evidence>
<dbReference type="Gene3D" id="1.20.1050.10">
    <property type="match status" value="1"/>
</dbReference>
<dbReference type="InterPro" id="IPR004046">
    <property type="entry name" value="GST_C"/>
</dbReference>